<dbReference type="HAMAP" id="MF_01595">
    <property type="entry name" value="PNPase"/>
    <property type="match status" value="1"/>
</dbReference>
<keyword evidence="5" id="KW-0460">Magnesium</keyword>
<keyword evidence="5" id="KW-0963">Cytoplasm</keyword>
<feature type="binding site" evidence="5">
    <location>
        <position position="509"/>
    </location>
    <ligand>
        <name>Mg(2+)</name>
        <dbReference type="ChEBI" id="CHEBI:18420"/>
    </ligand>
</feature>
<dbReference type="SMART" id="SM00316">
    <property type="entry name" value="S1"/>
    <property type="match status" value="1"/>
</dbReference>
<evidence type="ECO:0000313" key="8">
    <source>
        <dbReference type="EMBL" id="OGZ62122.1"/>
    </source>
</evidence>
<comment type="cofactor">
    <cofactor evidence="5">
        <name>Mg(2+)</name>
        <dbReference type="ChEBI" id="CHEBI:18420"/>
    </cofactor>
</comment>
<dbReference type="AlphaFoldDB" id="A0A1G2HHZ6"/>
<dbReference type="NCBIfam" id="TIGR03591">
    <property type="entry name" value="polynuc_phos"/>
    <property type="match status" value="1"/>
</dbReference>
<dbReference type="SUPFAM" id="SSF54791">
    <property type="entry name" value="Eukaryotic type KH-domain (KH-domain type I)"/>
    <property type="match status" value="1"/>
</dbReference>
<dbReference type="Proteomes" id="UP000178509">
    <property type="component" value="Unassembled WGS sequence"/>
</dbReference>
<organism evidence="8 9">
    <name type="scientific">Candidatus Spechtbacteria bacterium RIFCSPLOWO2_02_FULL_38_8</name>
    <dbReference type="NCBI Taxonomy" id="1802164"/>
    <lineage>
        <taxon>Bacteria</taxon>
        <taxon>Candidatus Spechtiibacteriota</taxon>
    </lineage>
</organism>
<dbReference type="PROSITE" id="PS50084">
    <property type="entry name" value="KH_TYPE_1"/>
    <property type="match status" value="1"/>
</dbReference>
<dbReference type="GO" id="GO:0003723">
    <property type="term" value="F:RNA binding"/>
    <property type="evidence" value="ECO:0007669"/>
    <property type="project" value="UniProtKB-UniRule"/>
</dbReference>
<dbReference type="Pfam" id="PF03725">
    <property type="entry name" value="RNase_PH_C"/>
    <property type="match status" value="1"/>
</dbReference>
<dbReference type="InterPro" id="IPR036456">
    <property type="entry name" value="PNPase_PH_RNA-bd_sf"/>
</dbReference>
<dbReference type="InterPro" id="IPR004087">
    <property type="entry name" value="KH_dom"/>
</dbReference>
<dbReference type="Pfam" id="PF00575">
    <property type="entry name" value="S1"/>
    <property type="match status" value="1"/>
</dbReference>
<dbReference type="SUPFAM" id="SSF46915">
    <property type="entry name" value="Polynucleotide phosphorylase/guanosine pentaphosphate synthase (PNPase/GPSI), domain 3"/>
    <property type="match status" value="1"/>
</dbReference>
<dbReference type="STRING" id="1802164.A3H51_03180"/>
<dbReference type="InterPro" id="IPR001247">
    <property type="entry name" value="ExoRNase_PH_dom1"/>
</dbReference>
<dbReference type="CDD" id="cd04472">
    <property type="entry name" value="S1_PNPase"/>
    <property type="match status" value="1"/>
</dbReference>
<comment type="similarity">
    <text evidence="1 5">Belongs to the polyribonucleotide nucleotidyltransferase family.</text>
</comment>
<dbReference type="Gene3D" id="3.30.230.70">
    <property type="entry name" value="GHMP Kinase, N-terminal domain"/>
    <property type="match status" value="2"/>
</dbReference>
<dbReference type="PROSITE" id="PS50126">
    <property type="entry name" value="S1"/>
    <property type="match status" value="1"/>
</dbReference>
<evidence type="ECO:0000259" key="7">
    <source>
        <dbReference type="PROSITE" id="PS50126"/>
    </source>
</evidence>
<comment type="catalytic activity">
    <reaction evidence="5">
        <text>RNA(n+1) + phosphate = RNA(n) + a ribonucleoside 5'-diphosphate</text>
        <dbReference type="Rhea" id="RHEA:22096"/>
        <dbReference type="Rhea" id="RHEA-COMP:14527"/>
        <dbReference type="Rhea" id="RHEA-COMP:17342"/>
        <dbReference type="ChEBI" id="CHEBI:43474"/>
        <dbReference type="ChEBI" id="CHEBI:57930"/>
        <dbReference type="ChEBI" id="CHEBI:140395"/>
        <dbReference type="EC" id="2.7.7.8"/>
    </reaction>
</comment>
<evidence type="ECO:0000256" key="5">
    <source>
        <dbReference type="HAMAP-Rule" id="MF_01595"/>
    </source>
</evidence>
<dbReference type="InterPro" id="IPR012162">
    <property type="entry name" value="PNPase"/>
</dbReference>
<dbReference type="Gene3D" id="3.30.1370.10">
    <property type="entry name" value="K Homology domain, type 1"/>
    <property type="match status" value="1"/>
</dbReference>
<keyword evidence="6" id="KW-0175">Coiled coil</keyword>
<dbReference type="GO" id="GO:0004654">
    <property type="term" value="F:polyribonucleotide nucleotidyltransferase activity"/>
    <property type="evidence" value="ECO:0007669"/>
    <property type="project" value="UniProtKB-UniRule"/>
</dbReference>
<dbReference type="InterPro" id="IPR027408">
    <property type="entry name" value="PNPase/RNase_PH_dom_sf"/>
</dbReference>
<accession>A0A1G2HHZ6</accession>
<keyword evidence="3 5" id="KW-0548">Nucleotidyltransferase</keyword>
<dbReference type="InterPro" id="IPR012340">
    <property type="entry name" value="NA-bd_OB-fold"/>
</dbReference>
<dbReference type="InterPro" id="IPR020568">
    <property type="entry name" value="Ribosomal_Su5_D2-typ_SF"/>
</dbReference>
<proteinExistence type="inferred from homology"/>
<dbReference type="NCBIfam" id="NF008805">
    <property type="entry name" value="PRK11824.1"/>
    <property type="match status" value="1"/>
</dbReference>
<evidence type="ECO:0000313" key="9">
    <source>
        <dbReference type="Proteomes" id="UP000178509"/>
    </source>
</evidence>
<dbReference type="FunFam" id="3.30.230.70:FF:000001">
    <property type="entry name" value="Polyribonucleotide nucleotidyltransferase"/>
    <property type="match status" value="1"/>
</dbReference>
<dbReference type="CDD" id="cd02393">
    <property type="entry name" value="KH-I_PNPase"/>
    <property type="match status" value="1"/>
</dbReference>
<evidence type="ECO:0000256" key="2">
    <source>
        <dbReference type="ARBA" id="ARBA00022679"/>
    </source>
</evidence>
<dbReference type="InterPro" id="IPR015847">
    <property type="entry name" value="ExoRNase_PH_dom2"/>
</dbReference>
<evidence type="ECO:0000256" key="6">
    <source>
        <dbReference type="SAM" id="Coils"/>
    </source>
</evidence>
<dbReference type="SUPFAM" id="SSF55666">
    <property type="entry name" value="Ribonuclease PH domain 2-like"/>
    <property type="match status" value="2"/>
</dbReference>
<reference evidence="8 9" key="1">
    <citation type="journal article" date="2016" name="Nat. Commun.">
        <title>Thousands of microbial genomes shed light on interconnected biogeochemical processes in an aquifer system.</title>
        <authorList>
            <person name="Anantharaman K."/>
            <person name="Brown C.T."/>
            <person name="Hug L.A."/>
            <person name="Sharon I."/>
            <person name="Castelle C.J."/>
            <person name="Probst A.J."/>
            <person name="Thomas B.C."/>
            <person name="Singh A."/>
            <person name="Wilkins M.J."/>
            <person name="Karaoz U."/>
            <person name="Brodie E.L."/>
            <person name="Williams K.H."/>
            <person name="Hubbard S.S."/>
            <person name="Banfield J.F."/>
        </authorList>
    </citation>
    <scope>NUCLEOTIDE SEQUENCE [LARGE SCALE GENOMIC DNA]</scope>
</reference>
<dbReference type="PANTHER" id="PTHR11252">
    <property type="entry name" value="POLYRIBONUCLEOTIDE NUCLEOTIDYLTRANSFERASE"/>
    <property type="match status" value="1"/>
</dbReference>
<evidence type="ECO:0000256" key="1">
    <source>
        <dbReference type="ARBA" id="ARBA00007404"/>
    </source>
</evidence>
<dbReference type="CDD" id="cd11364">
    <property type="entry name" value="RNase_PH_PNPase_2"/>
    <property type="match status" value="1"/>
</dbReference>
<comment type="function">
    <text evidence="5">Involved in mRNA degradation. Catalyzes the phosphorolysis of single-stranded polyribonucleotides processively in the 3'- to 5'-direction.</text>
</comment>
<comment type="subcellular location">
    <subcellularLocation>
        <location evidence="5">Cytoplasm</location>
    </subcellularLocation>
</comment>
<keyword evidence="4 5" id="KW-0694">RNA-binding</keyword>
<dbReference type="PANTHER" id="PTHR11252:SF0">
    <property type="entry name" value="POLYRIBONUCLEOTIDE NUCLEOTIDYLTRANSFERASE 1, MITOCHONDRIAL"/>
    <property type="match status" value="1"/>
</dbReference>
<dbReference type="Pfam" id="PF00013">
    <property type="entry name" value="KH_1"/>
    <property type="match status" value="1"/>
</dbReference>
<sequence>MQKKEYSFKLGEQELTLRFLNWAEQANASVLAQLGETVVLTTAVMGNKDSELPYFPLTIEYREKYYAAGIIGGGRFSKREGRPSDEATLRARLIDRTIRPLFNNSLRRDIQIVNTVLSYDGENTPEILSLIASSVVLSVSNIPWDGPVGGARIAKVDNKWKVSPSKIERENSDADVIVSGPKNNINMIEVGANELQEKDLLEAMKQGQNYINELTDFQEKIQKEIGQEKEKVEVKEASEELKKEVNEQVEQKIRKTIIENSVTEEKKDIEEIKNNLKDYLVKKYEEENPQYIGEALDYFDNLMDKLVHEAALKYNKRVDGRAFDEIRPLFAEMAVLPRTHGSGIFMRGLTHVLSTATLDSPGEEELRDEMEGEGKKRFMHHYNFPPFSVGETGWFRAPGRREIGHGSLAEKALAPLIPSLEKFPYVIRVVSEAISSNGSTSMASVCGSSLALMDAGVPIKGHVAGIAMGVISPSKNSKSEDKSAEQDDNKDAKIITDITGLEDHYGGMDFKVAGTKDGITAIQLDVKTKGLNLNLIEQVLNRAKSARLQIIGVLENAISKPREEVSKYAPIIQFVKIKPETIAILIGSGGKTIKGVMANTETEIEVEDDGTVYVSGNKKENVEKATKMIEEITHQVEVGEIYNARVVRITDFGAFVELIPGQEALVHVSELSRDYIKNVKDVVKVGDTIKVKIIRIDEEGKIAASAKQNESEKDSV</sequence>
<feature type="domain" description="S1 motif" evidence="7">
    <location>
        <begin position="639"/>
        <end position="707"/>
    </location>
</feature>
<name>A0A1G2HHZ6_9BACT</name>
<dbReference type="GO" id="GO:0006396">
    <property type="term" value="P:RNA processing"/>
    <property type="evidence" value="ECO:0007669"/>
    <property type="project" value="InterPro"/>
</dbReference>
<gene>
    <name evidence="5" type="primary">pnp</name>
    <name evidence="8" type="ORF">A3H51_03180</name>
</gene>
<dbReference type="InterPro" id="IPR036345">
    <property type="entry name" value="ExoRNase_PH_dom2_sf"/>
</dbReference>
<feature type="coiled-coil region" evidence="6">
    <location>
        <begin position="227"/>
        <end position="282"/>
    </location>
</feature>
<keyword evidence="5" id="KW-0479">Metal-binding</keyword>
<dbReference type="PIRSF" id="PIRSF005499">
    <property type="entry name" value="PNPase"/>
    <property type="match status" value="1"/>
</dbReference>
<keyword evidence="2 5" id="KW-0808">Transferase</keyword>
<dbReference type="EMBL" id="MHOJ01000027">
    <property type="protein sequence ID" value="OGZ62122.1"/>
    <property type="molecule type" value="Genomic_DNA"/>
</dbReference>
<dbReference type="SUPFAM" id="SSF50249">
    <property type="entry name" value="Nucleic acid-binding proteins"/>
    <property type="match status" value="1"/>
</dbReference>
<dbReference type="Gene3D" id="2.40.50.140">
    <property type="entry name" value="Nucleic acid-binding proteins"/>
    <property type="match status" value="1"/>
</dbReference>
<protein>
    <recommendedName>
        <fullName evidence="5">Polyribonucleotide nucleotidyltransferase</fullName>
        <ecNumber evidence="5">2.7.7.8</ecNumber>
    </recommendedName>
    <alternativeName>
        <fullName evidence="5">Polynucleotide phosphorylase</fullName>
        <shortName evidence="5">PNPase</shortName>
    </alternativeName>
</protein>
<dbReference type="GO" id="GO:0000287">
    <property type="term" value="F:magnesium ion binding"/>
    <property type="evidence" value="ECO:0007669"/>
    <property type="project" value="UniProtKB-UniRule"/>
</dbReference>
<dbReference type="GO" id="GO:0005829">
    <property type="term" value="C:cytosol"/>
    <property type="evidence" value="ECO:0007669"/>
    <property type="project" value="TreeGrafter"/>
</dbReference>
<dbReference type="SUPFAM" id="SSF54211">
    <property type="entry name" value="Ribosomal protein S5 domain 2-like"/>
    <property type="match status" value="2"/>
</dbReference>
<dbReference type="GO" id="GO:0006402">
    <property type="term" value="P:mRNA catabolic process"/>
    <property type="evidence" value="ECO:0007669"/>
    <property type="project" value="UniProtKB-UniRule"/>
</dbReference>
<feature type="binding site" evidence="5">
    <location>
        <position position="503"/>
    </location>
    <ligand>
        <name>Mg(2+)</name>
        <dbReference type="ChEBI" id="CHEBI:18420"/>
    </ligand>
</feature>
<dbReference type="FunFam" id="3.30.1370.10:FF:000001">
    <property type="entry name" value="Polyribonucleotide nucleotidyltransferase"/>
    <property type="match status" value="1"/>
</dbReference>
<dbReference type="Pfam" id="PF01138">
    <property type="entry name" value="RNase_PH"/>
    <property type="match status" value="2"/>
</dbReference>
<dbReference type="InterPro" id="IPR036612">
    <property type="entry name" value="KH_dom_type_1_sf"/>
</dbReference>
<evidence type="ECO:0000256" key="3">
    <source>
        <dbReference type="ARBA" id="ARBA00022695"/>
    </source>
</evidence>
<evidence type="ECO:0000256" key="4">
    <source>
        <dbReference type="ARBA" id="ARBA00022884"/>
    </source>
</evidence>
<comment type="caution">
    <text evidence="8">The sequence shown here is derived from an EMBL/GenBank/DDBJ whole genome shotgun (WGS) entry which is preliminary data.</text>
</comment>
<dbReference type="FunFam" id="2.40.50.140:FF:000189">
    <property type="entry name" value="Polyribonucleotide nucleotidyltransferase, putative"/>
    <property type="match status" value="1"/>
</dbReference>
<dbReference type="GO" id="GO:0000175">
    <property type="term" value="F:3'-5'-RNA exonuclease activity"/>
    <property type="evidence" value="ECO:0007669"/>
    <property type="project" value="TreeGrafter"/>
</dbReference>
<dbReference type="InterPro" id="IPR003029">
    <property type="entry name" value="S1_domain"/>
</dbReference>
<dbReference type="EC" id="2.7.7.8" evidence="5"/>
<dbReference type="InterPro" id="IPR004088">
    <property type="entry name" value="KH_dom_type_1"/>
</dbReference>
<dbReference type="SMART" id="SM00322">
    <property type="entry name" value="KH"/>
    <property type="match status" value="1"/>
</dbReference>